<evidence type="ECO:0000313" key="2">
    <source>
        <dbReference type="Proteomes" id="UP000095287"/>
    </source>
</evidence>
<feature type="signal peptide" evidence="1">
    <location>
        <begin position="1"/>
        <end position="27"/>
    </location>
</feature>
<protein>
    <submittedName>
        <fullName evidence="3">Secreted protein</fullName>
    </submittedName>
</protein>
<name>A0A1I8AM45_9BILA</name>
<evidence type="ECO:0000313" key="3">
    <source>
        <dbReference type="WBParaSite" id="L893_g7198.t1"/>
    </source>
</evidence>
<keyword evidence="2" id="KW-1185">Reference proteome</keyword>
<keyword evidence="1" id="KW-0732">Signal</keyword>
<proteinExistence type="predicted"/>
<feature type="chain" id="PRO_5009314820" evidence="1">
    <location>
        <begin position="28"/>
        <end position="84"/>
    </location>
</feature>
<evidence type="ECO:0000256" key="1">
    <source>
        <dbReference type="SAM" id="SignalP"/>
    </source>
</evidence>
<dbReference type="AlphaFoldDB" id="A0A1I8AM45"/>
<dbReference type="WBParaSite" id="L893_g7198.t1">
    <property type="protein sequence ID" value="L893_g7198.t1"/>
    <property type="gene ID" value="L893_g7198"/>
</dbReference>
<accession>A0A1I8AM45</accession>
<dbReference type="Proteomes" id="UP000095287">
    <property type="component" value="Unplaced"/>
</dbReference>
<sequence length="84" mass="9130">MTSERARSNRFGFALAAVCLVITGTEGGVPATLFVTSAFPQVFAPSVRHFAAVETERGFSGRHLKLDSPEKGMTANLFYNYCLL</sequence>
<reference evidence="3" key="1">
    <citation type="submission" date="2016-11" db="UniProtKB">
        <authorList>
            <consortium name="WormBaseParasite"/>
        </authorList>
    </citation>
    <scope>IDENTIFICATION</scope>
</reference>
<organism evidence="2 3">
    <name type="scientific">Steinernema glaseri</name>
    <dbReference type="NCBI Taxonomy" id="37863"/>
    <lineage>
        <taxon>Eukaryota</taxon>
        <taxon>Metazoa</taxon>
        <taxon>Ecdysozoa</taxon>
        <taxon>Nematoda</taxon>
        <taxon>Chromadorea</taxon>
        <taxon>Rhabditida</taxon>
        <taxon>Tylenchina</taxon>
        <taxon>Panagrolaimomorpha</taxon>
        <taxon>Strongyloidoidea</taxon>
        <taxon>Steinernematidae</taxon>
        <taxon>Steinernema</taxon>
    </lineage>
</organism>